<evidence type="ECO:0000256" key="9">
    <source>
        <dbReference type="ARBA" id="ARBA00023136"/>
    </source>
</evidence>
<proteinExistence type="inferred from homology"/>
<evidence type="ECO:0000256" key="13">
    <source>
        <dbReference type="RuleBase" id="RU003762"/>
    </source>
</evidence>
<evidence type="ECO:0000256" key="4">
    <source>
        <dbReference type="ARBA" id="ARBA00022729"/>
    </source>
</evidence>
<reference evidence="17" key="1">
    <citation type="submission" date="2021-03" db="EMBL/GenBank/DDBJ databases">
        <title>Chromosome level genome of the anhydrobiotic midge Polypedilum vanderplanki.</title>
        <authorList>
            <person name="Yoshida Y."/>
            <person name="Kikawada T."/>
            <person name="Gusev O."/>
        </authorList>
    </citation>
    <scope>NUCLEOTIDE SEQUENCE</scope>
    <source>
        <strain evidence="17">NIAS01</strain>
        <tissue evidence="17">Whole body or cell culture</tissue>
    </source>
</reference>
<comment type="subcellular location">
    <subcellularLocation>
        <location evidence="1 13">Membrane</location>
        <topology evidence="1 13">Single-pass type I membrane protein</topology>
    </subcellularLocation>
</comment>
<dbReference type="SMART" id="SM00191">
    <property type="entry name" value="Int_alpha"/>
    <property type="match status" value="5"/>
</dbReference>
<evidence type="ECO:0000256" key="8">
    <source>
        <dbReference type="ARBA" id="ARBA00023037"/>
    </source>
</evidence>
<dbReference type="InterPro" id="IPR013517">
    <property type="entry name" value="FG-GAP"/>
</dbReference>
<dbReference type="InterPro" id="IPR018184">
    <property type="entry name" value="Integrin_alpha_C_CS"/>
</dbReference>
<dbReference type="InterPro" id="IPR048285">
    <property type="entry name" value="Integrin_alpha_Ig-like_2"/>
</dbReference>
<feature type="domain" description="Integrin alpha first immunoglubulin-like" evidence="14">
    <location>
        <begin position="477"/>
        <end position="640"/>
    </location>
</feature>
<dbReference type="Gene3D" id="2.60.40.1510">
    <property type="entry name" value="ntegrin, alpha v. Chain A, domain 3"/>
    <property type="match status" value="1"/>
</dbReference>
<dbReference type="SUPFAM" id="SSF69318">
    <property type="entry name" value="Integrin alpha N-terminal domain"/>
    <property type="match status" value="1"/>
</dbReference>
<dbReference type="InterPro" id="IPR013649">
    <property type="entry name" value="Integrin_alpha_Ig-like_1"/>
</dbReference>
<evidence type="ECO:0000256" key="10">
    <source>
        <dbReference type="ARBA" id="ARBA00023170"/>
    </source>
</evidence>
<dbReference type="PANTHER" id="PTHR23220">
    <property type="entry name" value="INTEGRIN ALPHA"/>
    <property type="match status" value="1"/>
</dbReference>
<feature type="repeat" description="FG-GAP" evidence="12">
    <location>
        <begin position="307"/>
        <end position="366"/>
    </location>
</feature>
<dbReference type="GO" id="GO:0007157">
    <property type="term" value="P:heterophilic cell-cell adhesion via plasma membrane cell adhesion molecules"/>
    <property type="evidence" value="ECO:0007669"/>
    <property type="project" value="UniProtKB-ARBA"/>
</dbReference>
<evidence type="ECO:0000259" key="15">
    <source>
        <dbReference type="Pfam" id="PF20805"/>
    </source>
</evidence>
<keyword evidence="5" id="KW-0677">Repeat</keyword>
<keyword evidence="18" id="KW-1185">Reference proteome</keyword>
<dbReference type="InterPro" id="IPR032695">
    <property type="entry name" value="Integrin_dom_sf"/>
</dbReference>
<protein>
    <submittedName>
        <fullName evidence="17">Uncharacterized protein</fullName>
    </submittedName>
</protein>
<keyword evidence="3 13" id="KW-0812">Transmembrane</keyword>
<feature type="chain" id="PRO_5039961339" evidence="13">
    <location>
        <begin position="22"/>
        <end position="1110"/>
    </location>
</feature>
<evidence type="ECO:0000256" key="1">
    <source>
        <dbReference type="ARBA" id="ARBA00004479"/>
    </source>
</evidence>
<dbReference type="GO" id="GO:0007160">
    <property type="term" value="P:cell-matrix adhesion"/>
    <property type="evidence" value="ECO:0007669"/>
    <property type="project" value="TreeGrafter"/>
</dbReference>
<keyword evidence="10 13" id="KW-0675">Receptor</keyword>
<dbReference type="InterPro" id="IPR048286">
    <property type="entry name" value="Integrin_alpha_Ig-like_3"/>
</dbReference>
<evidence type="ECO:0000256" key="11">
    <source>
        <dbReference type="ARBA" id="ARBA00023180"/>
    </source>
</evidence>
<keyword evidence="8 13" id="KW-0401">Integrin</keyword>
<evidence type="ECO:0000256" key="6">
    <source>
        <dbReference type="ARBA" id="ARBA00022889"/>
    </source>
</evidence>
<dbReference type="EMBL" id="JADBJN010000001">
    <property type="protein sequence ID" value="KAG5684850.1"/>
    <property type="molecule type" value="Genomic_DNA"/>
</dbReference>
<dbReference type="PROSITE" id="PS51470">
    <property type="entry name" value="FG_GAP"/>
    <property type="match status" value="5"/>
</dbReference>
<keyword evidence="7 13" id="KW-1133">Transmembrane helix</keyword>
<keyword evidence="9 13" id="KW-0472">Membrane</keyword>
<feature type="repeat" description="FG-GAP" evidence="12">
    <location>
        <begin position="367"/>
        <end position="422"/>
    </location>
</feature>
<dbReference type="PRINTS" id="PR01185">
    <property type="entry name" value="INTEGRINA"/>
</dbReference>
<comment type="caution">
    <text evidence="17">The sequence shown here is derived from an EMBL/GenBank/DDBJ whole genome shotgun (WGS) entry which is preliminary data.</text>
</comment>
<feature type="repeat" description="FG-GAP" evidence="12">
    <location>
        <begin position="189"/>
        <end position="241"/>
    </location>
</feature>
<dbReference type="PROSITE" id="PS00242">
    <property type="entry name" value="INTEGRIN_ALPHA"/>
    <property type="match status" value="1"/>
</dbReference>
<dbReference type="GO" id="GO:0007229">
    <property type="term" value="P:integrin-mediated signaling pathway"/>
    <property type="evidence" value="ECO:0007669"/>
    <property type="project" value="UniProtKB-KW"/>
</dbReference>
<dbReference type="GO" id="GO:0005178">
    <property type="term" value="F:integrin binding"/>
    <property type="evidence" value="ECO:0007669"/>
    <property type="project" value="TreeGrafter"/>
</dbReference>
<keyword evidence="4 13" id="KW-0732">Signal</keyword>
<dbReference type="GO" id="GO:0048513">
    <property type="term" value="P:animal organ development"/>
    <property type="evidence" value="ECO:0007669"/>
    <property type="project" value="UniProtKB-ARBA"/>
</dbReference>
<dbReference type="PANTHER" id="PTHR23220:SF122">
    <property type="entry name" value="INTEGRIN ALPHA-PS1"/>
    <property type="match status" value="1"/>
</dbReference>
<evidence type="ECO:0000313" key="18">
    <source>
        <dbReference type="Proteomes" id="UP001107558"/>
    </source>
</evidence>
<feature type="domain" description="Integrin alpha second immunoglobulin-like" evidence="15">
    <location>
        <begin position="641"/>
        <end position="780"/>
    </location>
</feature>
<evidence type="ECO:0000313" key="17">
    <source>
        <dbReference type="EMBL" id="KAG5684850.1"/>
    </source>
</evidence>
<evidence type="ECO:0000256" key="12">
    <source>
        <dbReference type="PROSITE-ProRule" id="PRU00803"/>
    </source>
</evidence>
<evidence type="ECO:0000256" key="2">
    <source>
        <dbReference type="ARBA" id="ARBA00008054"/>
    </source>
</evidence>
<dbReference type="InterPro" id="IPR028994">
    <property type="entry name" value="Integrin_alpha_N"/>
</dbReference>
<evidence type="ECO:0000259" key="14">
    <source>
        <dbReference type="Pfam" id="PF08441"/>
    </source>
</evidence>
<comment type="similarity">
    <text evidence="2 13">Belongs to the integrin alpha chain family.</text>
</comment>
<dbReference type="Gene3D" id="1.20.5.930">
    <property type="entry name" value="Bicelle-embedded integrin alpha(iib) transmembrane segment"/>
    <property type="match status" value="1"/>
</dbReference>
<keyword evidence="11" id="KW-0325">Glycoprotein</keyword>
<sequence>MNKICYGLMIVLLIYTTSVLSFNLENRLPIYKFDSRNDSYFGYSISMHHEIEADKKWILVGAPLGKNPQPNTNRSGTLKKCPITQEQDDCEDVLTDGRQNLDGRYEKNDDDDELFAPLLNEIKENQWLGVTVSSQKSNSTNPGLILVCAHRYISKPGNSIEDAQHGIGLCYLLGNDFIYDDVFEPCKGRTKDKLHEEYGVCQAGTSGTLLDDGTVVVGAPGVFTWRGSLFTKEVAGSYLKRDKNIYYTPHEGLNPPIDKYGYLGMSVTAAKFFNDQTYIYVGGAPRSENHGQVIFFEKSSRVAMPMEVRLKLDGEQFASGFGYELATADVNGDNKPDLLVSAPFYFDKHEGGAVYVYLNDDYKIRRKYDMKLTGKLESRFGLALANIGDINKDFHEDIAIGAPYEGDGVVYIYLGLKEGLSKKPSQIIKVSDLGLAPNRPINTFGSHISGGLDVDNNGYPDLVIGAYNSSAVIALLSRQIIAIHTHVPLKHDIKPIDPSIKGCPNDTQSTSTCFTFQTCCSIDPHSESSPVQTLNLIYKLEAETFNNQKKFSRVYFGPDVVNRSNIIQRDFKIETNGELQCFDEIVYIKDSARDIQSPIKFRLSYSLVDEELANSGLKRLNPILDQTQADKTFEATFQKDCGTDDICESKLVVDSWLGLEMEKNGQYTFILGKSDDIQLNVTVTNEHDSAYEAQLFIVHQQSVTYIGASKGSVICNQFNNTVVACTLGNPLKRGARATTLLRFDPSGLEDSEPKMSFRIFANSTSRAIEPQNDIVLNTNVVKQAELSIEGYARPQQVFYGGEIKGESAMNHLEDIGSLVIHTFQVYNHGPWRAPYVEVDIDWPHQVGNDKEQGKWLLYLEDFPIIEGAQGSCTNLSINPLNLSKKPSTQKLAALIEEPALMRRPSNKSITFAAYKQKISIDSSSHEKQTSDNGALNRVKRDRAMIIRAEKLTDSDGKKTNIVTMDCNKKTAKCVRINCKIYNMQRKTEAFIHIKSRLWNSTLSMDYPRVDRVVVVSRAQLRIPQMYGIRQNTSNDATFAETHAYPELRDQVPVGSIPLWIIIVGILVGLFLLALFAFILWKCGFFKRRRPDPTLSGNLEKNSEARPFLGN</sequence>
<feature type="transmembrane region" description="Helical" evidence="13">
    <location>
        <begin position="1056"/>
        <end position="1080"/>
    </location>
</feature>
<evidence type="ECO:0000256" key="5">
    <source>
        <dbReference type="ARBA" id="ARBA00022737"/>
    </source>
</evidence>
<dbReference type="Pfam" id="PF01839">
    <property type="entry name" value="FG-GAP"/>
    <property type="match status" value="3"/>
</dbReference>
<feature type="signal peptide" evidence="13">
    <location>
        <begin position="1"/>
        <end position="21"/>
    </location>
</feature>
<dbReference type="GO" id="GO:0033627">
    <property type="term" value="P:cell adhesion mediated by integrin"/>
    <property type="evidence" value="ECO:0007669"/>
    <property type="project" value="TreeGrafter"/>
</dbReference>
<dbReference type="Pfam" id="PF20806">
    <property type="entry name" value="Integrin_A_Ig_3"/>
    <property type="match status" value="1"/>
</dbReference>
<organism evidence="17 18">
    <name type="scientific">Polypedilum vanderplanki</name>
    <name type="common">Sleeping chironomid midge</name>
    <dbReference type="NCBI Taxonomy" id="319348"/>
    <lineage>
        <taxon>Eukaryota</taxon>
        <taxon>Metazoa</taxon>
        <taxon>Ecdysozoa</taxon>
        <taxon>Arthropoda</taxon>
        <taxon>Hexapoda</taxon>
        <taxon>Insecta</taxon>
        <taxon>Pterygota</taxon>
        <taxon>Neoptera</taxon>
        <taxon>Endopterygota</taxon>
        <taxon>Diptera</taxon>
        <taxon>Nematocera</taxon>
        <taxon>Chironomoidea</taxon>
        <taxon>Chironomidae</taxon>
        <taxon>Chironominae</taxon>
        <taxon>Polypedilum</taxon>
        <taxon>Polypedilum</taxon>
    </lineage>
</organism>
<dbReference type="GO" id="GO:0009897">
    <property type="term" value="C:external side of plasma membrane"/>
    <property type="evidence" value="ECO:0007669"/>
    <property type="project" value="TreeGrafter"/>
</dbReference>
<dbReference type="Gene3D" id="2.60.40.1530">
    <property type="entry name" value="ntegrin, alpha v. Chain A, domain 4"/>
    <property type="match status" value="1"/>
</dbReference>
<dbReference type="Gene3D" id="2.130.10.130">
    <property type="entry name" value="Integrin alpha, N-terminal"/>
    <property type="match status" value="1"/>
</dbReference>
<dbReference type="Pfam" id="PF20805">
    <property type="entry name" value="Integrin_A_Ig_2"/>
    <property type="match status" value="1"/>
</dbReference>
<accession>A0A9J6CR82</accession>
<feature type="repeat" description="FG-GAP" evidence="12">
    <location>
        <begin position="26"/>
        <end position="90"/>
    </location>
</feature>
<dbReference type="SUPFAM" id="SSF69179">
    <property type="entry name" value="Integrin domains"/>
    <property type="match status" value="3"/>
</dbReference>
<feature type="domain" description="Integrin alpha third immunoglobulin-like" evidence="16">
    <location>
        <begin position="786"/>
        <end position="1045"/>
    </location>
</feature>
<name>A0A9J6CR82_POLVA</name>
<dbReference type="GO" id="GO:0008305">
    <property type="term" value="C:integrin complex"/>
    <property type="evidence" value="ECO:0007669"/>
    <property type="project" value="InterPro"/>
</dbReference>
<dbReference type="OrthoDB" id="5317514at2759"/>
<dbReference type="InterPro" id="IPR013519">
    <property type="entry name" value="Int_alpha_beta-p"/>
</dbReference>
<dbReference type="Gene3D" id="2.60.40.1460">
    <property type="entry name" value="Integrin domains. Chain A, domain 2"/>
    <property type="match status" value="1"/>
</dbReference>
<dbReference type="AlphaFoldDB" id="A0A9J6CR82"/>
<evidence type="ECO:0000256" key="3">
    <source>
        <dbReference type="ARBA" id="ARBA00022692"/>
    </source>
</evidence>
<feature type="repeat" description="FG-GAP" evidence="12">
    <location>
        <begin position="430"/>
        <end position="492"/>
    </location>
</feature>
<gene>
    <name evidence="17" type="ORF">PVAND_014061</name>
</gene>
<keyword evidence="6 13" id="KW-0130">Cell adhesion</keyword>
<dbReference type="Pfam" id="PF08441">
    <property type="entry name" value="Integrin_A_Ig_1"/>
    <property type="match status" value="1"/>
</dbReference>
<evidence type="ECO:0000256" key="7">
    <source>
        <dbReference type="ARBA" id="ARBA00022989"/>
    </source>
</evidence>
<evidence type="ECO:0000259" key="16">
    <source>
        <dbReference type="Pfam" id="PF20806"/>
    </source>
</evidence>
<dbReference type="Proteomes" id="UP001107558">
    <property type="component" value="Chromosome 1"/>
</dbReference>
<dbReference type="InterPro" id="IPR000413">
    <property type="entry name" value="Integrin_alpha"/>
</dbReference>